<dbReference type="InParanoid" id="G8ZUT6"/>
<evidence type="ECO:0000313" key="3">
    <source>
        <dbReference type="EMBL" id="CCE92380.1"/>
    </source>
</evidence>
<dbReference type="InterPro" id="IPR036273">
    <property type="entry name" value="CRAL/TRIO_N_dom_sf"/>
</dbReference>
<protein>
    <recommendedName>
        <fullName evidence="2">CRAL-TRIO domain-containing protein</fullName>
    </recommendedName>
</protein>
<dbReference type="STRING" id="1076872.G8ZUT6"/>
<dbReference type="FunCoup" id="G8ZUT6">
    <property type="interactions" value="220"/>
</dbReference>
<keyword evidence="4" id="KW-1185">Reference proteome</keyword>
<dbReference type="PANTHER" id="PTHR46590:SF1">
    <property type="entry name" value="PHOSPHATIDYLINOSITOL TRANSFER PROTEIN CSR1"/>
    <property type="match status" value="1"/>
</dbReference>
<dbReference type="Pfam" id="PF03765">
    <property type="entry name" value="CRAL_TRIO_N"/>
    <property type="match status" value="1"/>
</dbReference>
<feature type="domain" description="CRAL-TRIO" evidence="2">
    <location>
        <begin position="169"/>
        <end position="328"/>
    </location>
</feature>
<gene>
    <name evidence="3" type="primary">TDEL0E01370</name>
    <name evidence="3" type="ORF">TDEL_0E01370</name>
</gene>
<dbReference type="eggNOG" id="KOG1470">
    <property type="taxonomic scope" value="Eukaryota"/>
</dbReference>
<dbReference type="CDD" id="cd00170">
    <property type="entry name" value="SEC14"/>
    <property type="match status" value="1"/>
</dbReference>
<dbReference type="GeneID" id="11503781"/>
<reference evidence="3 4" key="1">
    <citation type="journal article" date="2011" name="Proc. Natl. Acad. Sci. U.S.A.">
        <title>Evolutionary erosion of yeast sex chromosomes by mating-type switching accidents.</title>
        <authorList>
            <person name="Gordon J.L."/>
            <person name="Armisen D."/>
            <person name="Proux-Wera E."/>
            <person name="Oheigeartaigh S.S."/>
            <person name="Byrne K.P."/>
            <person name="Wolfe K.H."/>
        </authorList>
    </citation>
    <scope>NUCLEOTIDE SEQUENCE [LARGE SCALE GENOMIC DNA]</scope>
    <source>
        <strain evidence="4">ATCC 10662 / CBS 1146 / NBRC 0425 / NCYC 2629 / NRRL Y-866</strain>
    </source>
</reference>
<dbReference type="Gene3D" id="3.40.525.10">
    <property type="entry name" value="CRAL-TRIO lipid binding domain"/>
    <property type="match status" value="1"/>
</dbReference>
<dbReference type="OrthoDB" id="43460at2759"/>
<feature type="region of interest" description="Disordered" evidence="1">
    <location>
        <begin position="66"/>
        <end position="85"/>
    </location>
</feature>
<dbReference type="SMART" id="SM00516">
    <property type="entry name" value="SEC14"/>
    <property type="match status" value="1"/>
</dbReference>
<dbReference type="InterPro" id="IPR036865">
    <property type="entry name" value="CRAL-TRIO_dom_sf"/>
</dbReference>
<dbReference type="SUPFAM" id="SSF52087">
    <property type="entry name" value="CRAL/TRIO domain"/>
    <property type="match status" value="1"/>
</dbReference>
<evidence type="ECO:0000259" key="2">
    <source>
        <dbReference type="PROSITE" id="PS50191"/>
    </source>
</evidence>
<accession>G8ZUT6</accession>
<dbReference type="RefSeq" id="XP_003681591.1">
    <property type="nucleotide sequence ID" value="XM_003681543.1"/>
</dbReference>
<dbReference type="HOGENOM" id="CLU_016665_2_0_1"/>
<dbReference type="KEGG" id="tdl:TDEL_0E01370"/>
<dbReference type="PANTHER" id="PTHR46590">
    <property type="entry name" value="PHOSPHATIDYLINOSITOL TRANSFER PROTEIN CSR1-RELATED"/>
    <property type="match status" value="1"/>
</dbReference>
<dbReference type="InterPro" id="IPR011074">
    <property type="entry name" value="CRAL/TRIO_N_dom"/>
</dbReference>
<dbReference type="InterPro" id="IPR052432">
    <property type="entry name" value="PITP/CRAL-TRIO"/>
</dbReference>
<evidence type="ECO:0000256" key="1">
    <source>
        <dbReference type="SAM" id="MobiDB-lite"/>
    </source>
</evidence>
<dbReference type="SUPFAM" id="SSF46938">
    <property type="entry name" value="CRAL/TRIO N-terminal domain"/>
    <property type="match status" value="1"/>
</dbReference>
<dbReference type="Pfam" id="PF00650">
    <property type="entry name" value="CRAL_TRIO"/>
    <property type="match status" value="1"/>
</dbReference>
<evidence type="ECO:0000313" key="4">
    <source>
        <dbReference type="Proteomes" id="UP000005627"/>
    </source>
</evidence>
<dbReference type="SMART" id="SM01100">
    <property type="entry name" value="CRAL_TRIO_N"/>
    <property type="match status" value="1"/>
</dbReference>
<dbReference type="InterPro" id="IPR001251">
    <property type="entry name" value="CRAL-TRIO_dom"/>
</dbReference>
<dbReference type="PROSITE" id="PS50191">
    <property type="entry name" value="CRAL_TRIO"/>
    <property type="match status" value="1"/>
</dbReference>
<dbReference type="AlphaFoldDB" id="G8ZUT6"/>
<organism evidence="3 4">
    <name type="scientific">Torulaspora delbrueckii</name>
    <name type="common">Yeast</name>
    <name type="synonym">Candida colliculosa</name>
    <dbReference type="NCBI Taxonomy" id="4950"/>
    <lineage>
        <taxon>Eukaryota</taxon>
        <taxon>Fungi</taxon>
        <taxon>Dikarya</taxon>
        <taxon>Ascomycota</taxon>
        <taxon>Saccharomycotina</taxon>
        <taxon>Saccharomycetes</taxon>
        <taxon>Saccharomycetales</taxon>
        <taxon>Saccharomycetaceae</taxon>
        <taxon>Torulaspora</taxon>
    </lineage>
</organism>
<dbReference type="Proteomes" id="UP000005627">
    <property type="component" value="Chromosome 5"/>
</dbReference>
<sequence length="417" mass="47996">MTSNCKDRVCELTQPQERVLKQVWTYLFHFWQIPVNGEAAFKKSSVSAADTSEKKKKKTSFFGKLQSTYSGGQQDDAEDEDTENKESEYVLNQIHHTLKDLDPATTRDHFWDMLRVETPDTVLLKFVRARKWKIDKTMSMIAHSMIWREESQVDAIINGGEVGFYENGEEGVIKNLELQKAFITGHDKEGRPILLARPRLHYAHDQSEADIEKYCLLIIEQAKLFFKSPVETATILFDLSGFSMSNMDYGPVKFLITCFEAHYPENLGHMFIHKAPWIFSPIWNIVKNWLDPVVSSKINFTKSIKDLTEYIDLDQLPEYLGGENTVDLDSFVKPDGSHDIKLKDVDTKAKIVAEREELVKKFVHATVKWIESETEEESSKFLQEKASLGNQLTENYSALDPYVRSRSIYDIDGTLKV</sequence>
<dbReference type="EMBL" id="HE616746">
    <property type="protein sequence ID" value="CCE92380.1"/>
    <property type="molecule type" value="Genomic_DNA"/>
</dbReference>
<name>G8ZUT6_TORDE</name>
<proteinExistence type="predicted"/>